<sequence length="61" mass="7137">MSRCNFFIRKPAAFNRLDQIIRTGRFYPNLIIQLAEVMSNLAAITNYTGSDRINKGFRQKR</sequence>
<protein>
    <submittedName>
        <fullName evidence="1">Uncharacterized protein</fullName>
    </submittedName>
</protein>
<dbReference type="EMBL" id="CAADRN010000132">
    <property type="protein sequence ID" value="VFU13514.1"/>
    <property type="molecule type" value="Genomic_DNA"/>
</dbReference>
<name>A0A485LYM3_9ZZZZ</name>
<accession>A0A485LYM3</accession>
<gene>
    <name evidence="1" type="ORF">SCFA_2170003</name>
</gene>
<reference evidence="1" key="1">
    <citation type="submission" date="2019-03" db="EMBL/GenBank/DDBJ databases">
        <authorList>
            <person name="Hao L."/>
        </authorList>
    </citation>
    <scope>NUCLEOTIDE SEQUENCE</scope>
</reference>
<proteinExistence type="predicted"/>
<dbReference type="AlphaFoldDB" id="A0A485LYM3"/>
<organism evidence="1">
    <name type="scientific">anaerobic digester metagenome</name>
    <dbReference type="NCBI Taxonomy" id="1263854"/>
    <lineage>
        <taxon>unclassified sequences</taxon>
        <taxon>metagenomes</taxon>
        <taxon>ecological metagenomes</taxon>
    </lineage>
</organism>
<evidence type="ECO:0000313" key="1">
    <source>
        <dbReference type="EMBL" id="VFU13514.1"/>
    </source>
</evidence>